<dbReference type="PANTHER" id="PTHR10695:SF46">
    <property type="entry name" value="BIFUNCTIONAL COENZYME A SYNTHASE-RELATED"/>
    <property type="match status" value="1"/>
</dbReference>
<proteinExistence type="inferred from homology"/>
<comment type="similarity">
    <text evidence="1 5">Belongs to the CoaE family.</text>
</comment>
<keyword evidence="5 7" id="KW-0418">Kinase</keyword>
<dbReference type="HAMAP" id="MF_00376">
    <property type="entry name" value="Dephospho_CoA_kinase"/>
    <property type="match status" value="1"/>
</dbReference>
<evidence type="ECO:0000256" key="4">
    <source>
        <dbReference type="ARBA" id="ARBA00022993"/>
    </source>
</evidence>
<protein>
    <recommendedName>
        <fullName evidence="5 6">Dephospho-CoA kinase</fullName>
        <ecNumber evidence="5 6">2.7.1.24</ecNumber>
    </recommendedName>
    <alternativeName>
        <fullName evidence="5">Dephosphocoenzyme A kinase</fullName>
    </alternativeName>
</protein>
<dbReference type="AlphaFoldDB" id="A0A5C6E9S6"/>
<comment type="function">
    <text evidence="5">Catalyzes the phosphorylation of the 3'-hydroxyl group of dephosphocoenzyme A to form coenzyme A.</text>
</comment>
<dbReference type="EC" id="2.7.1.24" evidence="5 6"/>
<keyword evidence="2 5" id="KW-0547">Nucleotide-binding</keyword>
<comment type="caution">
    <text evidence="7">The sequence shown here is derived from an EMBL/GenBank/DDBJ whole genome shotgun (WGS) entry which is preliminary data.</text>
</comment>
<dbReference type="CDD" id="cd02022">
    <property type="entry name" value="DPCK"/>
    <property type="match status" value="1"/>
</dbReference>
<gene>
    <name evidence="5 7" type="primary">coaE</name>
    <name evidence="7" type="ORF">Q31b_04560</name>
</gene>
<sequence length="220" mass="24857">MIVLGIVGAPAGGKSTVAAALEKLGATWINADLVAREVLGRRNIQVELIAHFGDEIVDADGSIDRARLASKVFGEDDSSRAALRFLESVIHPPTRVEITHRLEQIESDTPRSSRTRVAILDVPLLFESHWDSSCDEIWYVDSSWETRLARARKRGWDAAELQKRESNQLSIEEKRRRSQRVIKNDGSLDDLYHQIERYWHDLTQSAGNLDTDSHGRCEND</sequence>
<dbReference type="GO" id="GO:0004140">
    <property type="term" value="F:dephospho-CoA kinase activity"/>
    <property type="evidence" value="ECO:0007669"/>
    <property type="project" value="UniProtKB-UniRule"/>
</dbReference>
<evidence type="ECO:0000256" key="1">
    <source>
        <dbReference type="ARBA" id="ARBA00009018"/>
    </source>
</evidence>
<comment type="pathway">
    <text evidence="5">Cofactor biosynthesis; coenzyme A biosynthesis; CoA from (R)-pantothenate: step 5/5.</text>
</comment>
<dbReference type="UniPathway" id="UPA00241">
    <property type="reaction ID" value="UER00356"/>
</dbReference>
<feature type="binding site" evidence="5">
    <location>
        <begin position="11"/>
        <end position="16"/>
    </location>
    <ligand>
        <name>ATP</name>
        <dbReference type="ChEBI" id="CHEBI:30616"/>
    </ligand>
</feature>
<name>A0A5C6E9S6_9BACT</name>
<dbReference type="PROSITE" id="PS51219">
    <property type="entry name" value="DPCK"/>
    <property type="match status" value="1"/>
</dbReference>
<comment type="subcellular location">
    <subcellularLocation>
        <location evidence="5">Cytoplasm</location>
    </subcellularLocation>
</comment>
<evidence type="ECO:0000256" key="5">
    <source>
        <dbReference type="HAMAP-Rule" id="MF_00376"/>
    </source>
</evidence>
<keyword evidence="5" id="KW-0963">Cytoplasm</keyword>
<accession>A0A5C6E9S6</accession>
<dbReference type="Gene3D" id="3.40.50.300">
    <property type="entry name" value="P-loop containing nucleotide triphosphate hydrolases"/>
    <property type="match status" value="1"/>
</dbReference>
<keyword evidence="8" id="KW-1185">Reference proteome</keyword>
<dbReference type="InterPro" id="IPR001977">
    <property type="entry name" value="Depp_CoAkinase"/>
</dbReference>
<dbReference type="GO" id="GO:0005524">
    <property type="term" value="F:ATP binding"/>
    <property type="evidence" value="ECO:0007669"/>
    <property type="project" value="UniProtKB-UniRule"/>
</dbReference>
<keyword evidence="3 5" id="KW-0067">ATP-binding</keyword>
<dbReference type="NCBIfam" id="TIGR00152">
    <property type="entry name" value="dephospho-CoA kinase"/>
    <property type="match status" value="1"/>
</dbReference>
<dbReference type="PANTHER" id="PTHR10695">
    <property type="entry name" value="DEPHOSPHO-COA KINASE-RELATED"/>
    <property type="match status" value="1"/>
</dbReference>
<evidence type="ECO:0000313" key="8">
    <source>
        <dbReference type="Proteomes" id="UP000315471"/>
    </source>
</evidence>
<evidence type="ECO:0000256" key="2">
    <source>
        <dbReference type="ARBA" id="ARBA00022741"/>
    </source>
</evidence>
<dbReference type="InterPro" id="IPR027417">
    <property type="entry name" value="P-loop_NTPase"/>
</dbReference>
<evidence type="ECO:0000256" key="3">
    <source>
        <dbReference type="ARBA" id="ARBA00022840"/>
    </source>
</evidence>
<dbReference type="EMBL" id="SJPY01000001">
    <property type="protein sequence ID" value="TWU45285.1"/>
    <property type="molecule type" value="Genomic_DNA"/>
</dbReference>
<keyword evidence="5 7" id="KW-0808">Transferase</keyword>
<organism evidence="7 8">
    <name type="scientific">Novipirellula aureliae</name>
    <dbReference type="NCBI Taxonomy" id="2527966"/>
    <lineage>
        <taxon>Bacteria</taxon>
        <taxon>Pseudomonadati</taxon>
        <taxon>Planctomycetota</taxon>
        <taxon>Planctomycetia</taxon>
        <taxon>Pirellulales</taxon>
        <taxon>Pirellulaceae</taxon>
        <taxon>Novipirellula</taxon>
    </lineage>
</organism>
<reference evidence="7 8" key="1">
    <citation type="submission" date="2019-02" db="EMBL/GenBank/DDBJ databases">
        <title>Deep-cultivation of Planctomycetes and their phenomic and genomic characterization uncovers novel biology.</title>
        <authorList>
            <person name="Wiegand S."/>
            <person name="Jogler M."/>
            <person name="Boedeker C."/>
            <person name="Pinto D."/>
            <person name="Vollmers J."/>
            <person name="Rivas-Marin E."/>
            <person name="Kohn T."/>
            <person name="Peeters S.H."/>
            <person name="Heuer A."/>
            <person name="Rast P."/>
            <person name="Oberbeckmann S."/>
            <person name="Bunk B."/>
            <person name="Jeske O."/>
            <person name="Meyerdierks A."/>
            <person name="Storesund J.E."/>
            <person name="Kallscheuer N."/>
            <person name="Luecker S."/>
            <person name="Lage O.M."/>
            <person name="Pohl T."/>
            <person name="Merkel B.J."/>
            <person name="Hornburger P."/>
            <person name="Mueller R.-W."/>
            <person name="Bruemmer F."/>
            <person name="Labrenz M."/>
            <person name="Spormann A.M."/>
            <person name="Op Den Camp H."/>
            <person name="Overmann J."/>
            <person name="Amann R."/>
            <person name="Jetten M.S.M."/>
            <person name="Mascher T."/>
            <person name="Medema M.H."/>
            <person name="Devos D.P."/>
            <person name="Kaster A.-K."/>
            <person name="Ovreas L."/>
            <person name="Rohde M."/>
            <person name="Galperin M.Y."/>
            <person name="Jogler C."/>
        </authorList>
    </citation>
    <scope>NUCLEOTIDE SEQUENCE [LARGE SCALE GENOMIC DNA]</scope>
    <source>
        <strain evidence="7 8">Q31b</strain>
    </source>
</reference>
<dbReference type="SUPFAM" id="SSF52540">
    <property type="entry name" value="P-loop containing nucleoside triphosphate hydrolases"/>
    <property type="match status" value="1"/>
</dbReference>
<dbReference type="Proteomes" id="UP000315471">
    <property type="component" value="Unassembled WGS sequence"/>
</dbReference>
<dbReference type="GO" id="GO:0015937">
    <property type="term" value="P:coenzyme A biosynthetic process"/>
    <property type="evidence" value="ECO:0007669"/>
    <property type="project" value="UniProtKB-UniRule"/>
</dbReference>
<keyword evidence="4 5" id="KW-0173">Coenzyme A biosynthesis</keyword>
<dbReference type="GO" id="GO:0005737">
    <property type="term" value="C:cytoplasm"/>
    <property type="evidence" value="ECO:0007669"/>
    <property type="project" value="UniProtKB-SubCell"/>
</dbReference>
<comment type="catalytic activity">
    <reaction evidence="5">
        <text>3'-dephospho-CoA + ATP = ADP + CoA + H(+)</text>
        <dbReference type="Rhea" id="RHEA:18245"/>
        <dbReference type="ChEBI" id="CHEBI:15378"/>
        <dbReference type="ChEBI" id="CHEBI:30616"/>
        <dbReference type="ChEBI" id="CHEBI:57287"/>
        <dbReference type="ChEBI" id="CHEBI:57328"/>
        <dbReference type="ChEBI" id="CHEBI:456216"/>
        <dbReference type="EC" id="2.7.1.24"/>
    </reaction>
</comment>
<evidence type="ECO:0000313" key="7">
    <source>
        <dbReference type="EMBL" id="TWU45285.1"/>
    </source>
</evidence>
<evidence type="ECO:0000256" key="6">
    <source>
        <dbReference type="NCBIfam" id="TIGR00152"/>
    </source>
</evidence>
<dbReference type="Pfam" id="PF01121">
    <property type="entry name" value="CoaE"/>
    <property type="match status" value="1"/>
</dbReference>
<dbReference type="RefSeq" id="WP_231617328.1">
    <property type="nucleotide sequence ID" value="NZ_SJPY01000001.1"/>
</dbReference>